<keyword evidence="3" id="KW-1003">Cell membrane</keyword>
<evidence type="ECO:0000313" key="9">
    <source>
        <dbReference type="Proteomes" id="UP000309450"/>
    </source>
</evidence>
<evidence type="ECO:0000256" key="1">
    <source>
        <dbReference type="ARBA" id="ARBA00004651"/>
    </source>
</evidence>
<dbReference type="OrthoDB" id="7876852at2"/>
<accession>A0A4S3MKX1</accession>
<gene>
    <name evidence="8" type="ORF">E7811_15440</name>
</gene>
<dbReference type="PANTHER" id="PTHR33884:SF3">
    <property type="entry name" value="UPF0410 PROTEIN YMGE"/>
    <property type="match status" value="1"/>
</dbReference>
<dbReference type="EMBL" id="SSND01000004">
    <property type="protein sequence ID" value="THD82495.1"/>
    <property type="molecule type" value="Genomic_DNA"/>
</dbReference>
<keyword evidence="5 7" id="KW-1133">Transmembrane helix</keyword>
<evidence type="ECO:0000256" key="3">
    <source>
        <dbReference type="ARBA" id="ARBA00022475"/>
    </source>
</evidence>
<evidence type="ECO:0000256" key="7">
    <source>
        <dbReference type="SAM" id="Phobius"/>
    </source>
</evidence>
<dbReference type="PANTHER" id="PTHR33884">
    <property type="entry name" value="UPF0410 PROTEIN YMGE"/>
    <property type="match status" value="1"/>
</dbReference>
<evidence type="ECO:0000313" key="8">
    <source>
        <dbReference type="EMBL" id="THD82495.1"/>
    </source>
</evidence>
<dbReference type="Proteomes" id="UP000309450">
    <property type="component" value="Unassembled WGS sequence"/>
</dbReference>
<dbReference type="AlphaFoldDB" id="A0A4S3MKX1"/>
<organism evidence="8 9">
    <name type="scientific">Aliigemmobacter aestuarii</name>
    <dbReference type="NCBI Taxonomy" id="1445661"/>
    <lineage>
        <taxon>Bacteria</taxon>
        <taxon>Pseudomonadati</taxon>
        <taxon>Pseudomonadota</taxon>
        <taxon>Alphaproteobacteria</taxon>
        <taxon>Rhodobacterales</taxon>
        <taxon>Paracoccaceae</taxon>
        <taxon>Aliigemmobacter</taxon>
    </lineage>
</organism>
<keyword evidence="6 7" id="KW-0472">Membrane</keyword>
<dbReference type="GO" id="GO:0005886">
    <property type="term" value="C:plasma membrane"/>
    <property type="evidence" value="ECO:0007669"/>
    <property type="project" value="UniProtKB-SubCell"/>
</dbReference>
<sequence>MTMAILIGAVIGWLASLIVKGSGSGLLTDILAGVGGSMLASFLLPRLGIPLGGGWFGAFLAALAGAVLILFILRLVRRA</sequence>
<proteinExistence type="inferred from homology"/>
<comment type="subcellular location">
    <subcellularLocation>
        <location evidence="1">Cell membrane</location>
        <topology evidence="1">Multi-pass membrane protein</topology>
    </subcellularLocation>
</comment>
<dbReference type="InterPro" id="IPR007341">
    <property type="entry name" value="Transgly_assoc"/>
</dbReference>
<evidence type="ECO:0000256" key="6">
    <source>
        <dbReference type="ARBA" id="ARBA00023136"/>
    </source>
</evidence>
<reference evidence="8 9" key="1">
    <citation type="submission" date="2019-04" db="EMBL/GenBank/DDBJ databases">
        <title>Draft genome sequence of Gemmobacter aestuarii sp. nov.</title>
        <authorList>
            <person name="Hameed A."/>
            <person name="Lin S.-Y."/>
            <person name="Shahina M."/>
            <person name="Lai W.-A."/>
            <person name="Young C.-C."/>
        </authorList>
    </citation>
    <scope>NUCLEOTIDE SEQUENCE [LARGE SCALE GENOMIC DNA]</scope>
    <source>
        <strain evidence="8 9">CC-PW-75</strain>
    </source>
</reference>
<comment type="similarity">
    <text evidence="2">Belongs to the UPF0410 family.</text>
</comment>
<comment type="caution">
    <text evidence="8">The sequence shown here is derived from an EMBL/GenBank/DDBJ whole genome shotgun (WGS) entry which is preliminary data.</text>
</comment>
<dbReference type="Pfam" id="PF04226">
    <property type="entry name" value="Transgly_assoc"/>
    <property type="match status" value="1"/>
</dbReference>
<keyword evidence="9" id="KW-1185">Reference proteome</keyword>
<evidence type="ECO:0000256" key="2">
    <source>
        <dbReference type="ARBA" id="ARBA00011006"/>
    </source>
</evidence>
<feature type="transmembrane region" description="Helical" evidence="7">
    <location>
        <begin position="47"/>
        <end position="73"/>
    </location>
</feature>
<name>A0A4S3MKX1_9RHOB</name>
<keyword evidence="4 7" id="KW-0812">Transmembrane</keyword>
<evidence type="ECO:0000256" key="4">
    <source>
        <dbReference type="ARBA" id="ARBA00022692"/>
    </source>
</evidence>
<evidence type="ECO:0000256" key="5">
    <source>
        <dbReference type="ARBA" id="ARBA00022989"/>
    </source>
</evidence>
<protein>
    <submittedName>
        <fullName evidence="8">GlsB/YeaQ/YmgE family stress response membrane protein</fullName>
    </submittedName>
</protein>